<proteinExistence type="predicted"/>
<dbReference type="Gene3D" id="1.10.1130.10">
    <property type="entry name" value="Flavocytochrome C3, Chain A"/>
    <property type="match status" value="1"/>
</dbReference>
<name>A0A4R5LPX3_9GAMM</name>
<keyword evidence="5" id="KW-1185">Reference proteome</keyword>
<protein>
    <submittedName>
        <fullName evidence="4">Uncharacterized protein</fullName>
    </submittedName>
</protein>
<dbReference type="Gene3D" id="3.90.10.10">
    <property type="entry name" value="Cytochrome C3"/>
    <property type="match status" value="1"/>
</dbReference>
<feature type="domain" description="Cytochrome c-type protein NrfB-like" evidence="3">
    <location>
        <begin position="79"/>
        <end position="161"/>
    </location>
</feature>
<dbReference type="InterPro" id="IPR053875">
    <property type="entry name" value="Cytochrom_c_NrfB-like_dom"/>
</dbReference>
<reference evidence="4 5" key="1">
    <citation type="submission" date="2019-03" db="EMBL/GenBank/DDBJ databases">
        <title>Seongchinamella monodicae gen. nov., sp. nov., a novel member of the Gammaproteobacteria isolated from a tidal mudflat of beach.</title>
        <authorList>
            <person name="Yang H.G."/>
            <person name="Kang J.W."/>
            <person name="Lee S.D."/>
        </authorList>
    </citation>
    <scope>NUCLEOTIDE SEQUENCE [LARGE SCALE GENOMIC DNA]</scope>
    <source>
        <strain evidence="4 5">GH4-78</strain>
    </source>
</reference>
<evidence type="ECO:0000313" key="5">
    <source>
        <dbReference type="Proteomes" id="UP000295554"/>
    </source>
</evidence>
<keyword evidence="1" id="KW-0732">Signal</keyword>
<dbReference type="GO" id="GO:0016491">
    <property type="term" value="F:oxidoreductase activity"/>
    <property type="evidence" value="ECO:0007669"/>
    <property type="project" value="TreeGrafter"/>
</dbReference>
<dbReference type="SUPFAM" id="SSF48695">
    <property type="entry name" value="Multiheme cytochromes"/>
    <property type="match status" value="1"/>
</dbReference>
<dbReference type="InterPro" id="IPR010177">
    <property type="entry name" value="Paired_CXXCH_1"/>
</dbReference>
<evidence type="ECO:0000259" key="3">
    <source>
        <dbReference type="Pfam" id="PF22678"/>
    </source>
</evidence>
<gene>
    <name evidence="4" type="ORF">E2F43_12700</name>
</gene>
<sequence length="526" mass="56910">MSTHPTTRPTRRDSIMRMTIIAGLAAIVLTLGTSGATAQASSSEACLECHDYGEDSPVHLVLAGAHGTALEAGDDRQGCIECHGGSADHMRAPRRNSPDVSFGPRWSSTAGAQDQPCLGCHEQGTASNWRHALHMHNNLTCITCHDIHTAEDKVQVATSQAGVCETCHKVQKQGVHGMERRKKRNPPCTECHNPHNHEDAQAQMLRNGSAGCLYCHDLERMAASERVSAKAKSYHKVMTNPERTCLDCHEGIAHAAADSAPPMHPQPVSAAEVTLFYPGMTDSDWLLHLHPGSQPLRQGANCQQCHRGDEAGMGEILADGSITPAARNIALAFAVIDNALRVTVSWESGSDDRQLAIMWGDRSNDAFARGGCFAACHNDMAGMSRDSGRVGQKYLGISREQRQQIGQPAIVRSEDELARLRAEGHFAEIWRLDLDSGTVDTAILLAETPWESSKLIEINTSSDGNRRSVAFTRMLGNTDNGLNFNKSEKYTLGVALSGKDNPGAKHWVSLPLTLSFGGNDTDFTAE</sequence>
<dbReference type="InterPro" id="IPR036280">
    <property type="entry name" value="Multihaem_cyt_sf"/>
</dbReference>
<dbReference type="Proteomes" id="UP000295554">
    <property type="component" value="Unassembled WGS sequence"/>
</dbReference>
<dbReference type="PANTHER" id="PTHR35038">
    <property type="entry name" value="DISSIMILATORY SULFITE REDUCTASE SIRA"/>
    <property type="match status" value="1"/>
</dbReference>
<feature type="domain" description="Doubled CXXCH motif" evidence="2">
    <location>
        <begin position="188"/>
        <end position="217"/>
    </location>
</feature>
<dbReference type="Pfam" id="PF22678">
    <property type="entry name" value="Cytochrom_c_NrfB-like"/>
    <property type="match status" value="1"/>
</dbReference>
<dbReference type="PANTHER" id="PTHR35038:SF8">
    <property type="entry name" value="C-TYPE POLYHEME CYTOCHROME OMCC"/>
    <property type="match status" value="1"/>
</dbReference>
<accession>A0A4R5LPX3</accession>
<evidence type="ECO:0000313" key="4">
    <source>
        <dbReference type="EMBL" id="TDG12456.1"/>
    </source>
</evidence>
<organism evidence="4 5">
    <name type="scientific">Seongchinamella unica</name>
    <dbReference type="NCBI Taxonomy" id="2547392"/>
    <lineage>
        <taxon>Bacteria</taxon>
        <taxon>Pseudomonadati</taxon>
        <taxon>Pseudomonadota</taxon>
        <taxon>Gammaproteobacteria</taxon>
        <taxon>Cellvibrionales</taxon>
        <taxon>Halieaceae</taxon>
        <taxon>Seongchinamella</taxon>
    </lineage>
</organism>
<dbReference type="AlphaFoldDB" id="A0A4R5LPX3"/>
<evidence type="ECO:0000259" key="2">
    <source>
        <dbReference type="Pfam" id="PF09699"/>
    </source>
</evidence>
<dbReference type="PROSITE" id="PS51318">
    <property type="entry name" value="TAT"/>
    <property type="match status" value="1"/>
</dbReference>
<dbReference type="OrthoDB" id="9814800at2"/>
<comment type="caution">
    <text evidence="4">The sequence shown here is derived from an EMBL/GenBank/DDBJ whole genome shotgun (WGS) entry which is preliminary data.</text>
</comment>
<dbReference type="Pfam" id="PF09699">
    <property type="entry name" value="Paired_CXXCH_1"/>
    <property type="match status" value="1"/>
</dbReference>
<dbReference type="InterPro" id="IPR006311">
    <property type="entry name" value="TAT_signal"/>
</dbReference>
<dbReference type="InterPro" id="IPR051829">
    <property type="entry name" value="Multiheme_Cytochr_ET"/>
</dbReference>
<evidence type="ECO:0000256" key="1">
    <source>
        <dbReference type="ARBA" id="ARBA00022729"/>
    </source>
</evidence>
<dbReference type="EMBL" id="SMSE01000003">
    <property type="protein sequence ID" value="TDG12456.1"/>
    <property type="molecule type" value="Genomic_DNA"/>
</dbReference>